<dbReference type="Proteomes" id="UP000247389">
    <property type="component" value="Unassembled WGS sequence"/>
</dbReference>
<dbReference type="SMART" id="SM00382">
    <property type="entry name" value="AAA"/>
    <property type="match status" value="1"/>
</dbReference>
<dbReference type="AlphaFoldDB" id="A0A318DVI6"/>
<comment type="similarity">
    <text evidence="1">Belongs to the AAA ATPase family.</text>
</comment>
<organism evidence="3 4">
    <name type="scientific">Halanaerobium congolense</name>
    <dbReference type="NCBI Taxonomy" id="54121"/>
    <lineage>
        <taxon>Bacteria</taxon>
        <taxon>Bacillati</taxon>
        <taxon>Bacillota</taxon>
        <taxon>Clostridia</taxon>
        <taxon>Halanaerobiales</taxon>
        <taxon>Halanaerobiaceae</taxon>
        <taxon>Halanaerobium</taxon>
    </lineage>
</organism>
<proteinExistence type="inferred from homology"/>
<evidence type="ECO:0000256" key="1">
    <source>
        <dbReference type="RuleBase" id="RU003651"/>
    </source>
</evidence>
<evidence type="ECO:0000313" key="4">
    <source>
        <dbReference type="Proteomes" id="UP000247389"/>
    </source>
</evidence>
<dbReference type="PANTHER" id="PTHR23077">
    <property type="entry name" value="AAA-FAMILY ATPASE"/>
    <property type="match status" value="1"/>
</dbReference>
<gene>
    <name evidence="3" type="ORF">C8C78_1482</name>
</gene>
<sequence>MLMSAYLHDIGMSLTYDLIEETWQDEKFQDHLKYISEKSNDKDLKEAANYLLDIQNGGKTMPKGEFVKDLLKAFNKNDYQAFKKVAEKIVEDEKSKSHNNLANSLQKVINSFDENNSPLTNYSNTAADNYFVNFPRDQKDGSDLISIINPKNYLEDVILSEENEQVINRVLNEYFSANKLKRYNIDAKRRLLFCGPPGCGKTLTAKAIAKELNLPLLYIHMDSLISSYLGETASNLRKIFKYASQDKWVIFFDEFDTIAKNRDDKNEHGELKRSVNTFLQMLDNFKINTLLIAATNHQHLLDNAIWRRFDEIMFFDKPDKNKIKETIRKKVKIFKSDLDLDKIAGEFIGMSYAEIERIAKEVMRYCILNDKSVLTNNILLNSLKDEKRRKRVRESN</sequence>
<evidence type="ECO:0000313" key="3">
    <source>
        <dbReference type="EMBL" id="PXV61056.1"/>
    </source>
</evidence>
<protein>
    <submittedName>
        <fullName evidence="3">ATPase family protein associated with various cellular activities (AAA)</fullName>
    </submittedName>
</protein>
<dbReference type="InterPro" id="IPR003959">
    <property type="entry name" value="ATPase_AAA_core"/>
</dbReference>
<dbReference type="SUPFAM" id="SSF52540">
    <property type="entry name" value="P-loop containing nucleoside triphosphate hydrolases"/>
    <property type="match status" value="1"/>
</dbReference>
<evidence type="ECO:0000259" key="2">
    <source>
        <dbReference type="SMART" id="SM00382"/>
    </source>
</evidence>
<keyword evidence="1" id="KW-0547">Nucleotide-binding</keyword>
<dbReference type="CDD" id="cd19481">
    <property type="entry name" value="RecA-like_protease"/>
    <property type="match status" value="1"/>
</dbReference>
<comment type="caution">
    <text evidence="3">The sequence shown here is derived from an EMBL/GenBank/DDBJ whole genome shotgun (WGS) entry which is preliminary data.</text>
</comment>
<feature type="domain" description="AAA+ ATPase" evidence="2">
    <location>
        <begin position="187"/>
        <end position="319"/>
    </location>
</feature>
<name>A0A318DVI6_9FIRM</name>
<dbReference type="InterPro" id="IPR050168">
    <property type="entry name" value="AAA_ATPase_domain"/>
</dbReference>
<dbReference type="GO" id="GO:0005524">
    <property type="term" value="F:ATP binding"/>
    <property type="evidence" value="ECO:0007669"/>
    <property type="project" value="UniProtKB-KW"/>
</dbReference>
<dbReference type="Gene3D" id="3.40.50.300">
    <property type="entry name" value="P-loop containing nucleotide triphosphate hydrolases"/>
    <property type="match status" value="1"/>
</dbReference>
<dbReference type="InterPro" id="IPR027417">
    <property type="entry name" value="P-loop_NTPase"/>
</dbReference>
<dbReference type="InterPro" id="IPR003960">
    <property type="entry name" value="ATPase_AAA_CS"/>
</dbReference>
<reference evidence="3 4" key="1">
    <citation type="submission" date="2018-04" db="EMBL/GenBank/DDBJ databases">
        <title>Subsurface microbial communities from deep shales in Ohio and West Virginia, USA.</title>
        <authorList>
            <person name="Wrighton K."/>
        </authorList>
    </citation>
    <scope>NUCLEOTIDE SEQUENCE [LARGE SCALE GENOMIC DNA]</scope>
    <source>
        <strain evidence="3 4">MSL28</strain>
    </source>
</reference>
<dbReference type="PROSITE" id="PS00674">
    <property type="entry name" value="AAA"/>
    <property type="match status" value="1"/>
</dbReference>
<accession>A0A318DVI6</accession>
<dbReference type="EMBL" id="QICM01000048">
    <property type="protein sequence ID" value="PXV61056.1"/>
    <property type="molecule type" value="Genomic_DNA"/>
</dbReference>
<dbReference type="GO" id="GO:0016887">
    <property type="term" value="F:ATP hydrolysis activity"/>
    <property type="evidence" value="ECO:0007669"/>
    <property type="project" value="InterPro"/>
</dbReference>
<dbReference type="Pfam" id="PF00004">
    <property type="entry name" value="AAA"/>
    <property type="match status" value="1"/>
</dbReference>
<dbReference type="InterPro" id="IPR003593">
    <property type="entry name" value="AAA+_ATPase"/>
</dbReference>
<keyword evidence="1" id="KW-0067">ATP-binding</keyword>
<dbReference type="PANTHER" id="PTHR23077:SF198">
    <property type="entry name" value="ATP-DEPENDENT ZINC METALLOPROTEASE FTSH"/>
    <property type="match status" value="1"/>
</dbReference>